<evidence type="ECO:0000256" key="2">
    <source>
        <dbReference type="ARBA" id="ARBA00022969"/>
    </source>
</evidence>
<dbReference type="InterPro" id="IPR038491">
    <property type="entry name" value="Velvet_dom_sf"/>
</dbReference>
<keyword evidence="2" id="KW-0749">Sporulation</keyword>
<dbReference type="GO" id="GO:0030435">
    <property type="term" value="P:sporulation resulting in formation of a cellular spore"/>
    <property type="evidence" value="ECO:0007669"/>
    <property type="project" value="UniProtKB-KW"/>
</dbReference>
<dbReference type="Gene3D" id="2.60.40.3960">
    <property type="entry name" value="Velvet domain"/>
    <property type="match status" value="2"/>
</dbReference>
<name>S3CCD2_OPHP1</name>
<evidence type="ECO:0000259" key="8">
    <source>
        <dbReference type="PROSITE" id="PS51821"/>
    </source>
</evidence>
<dbReference type="InterPro" id="IPR021740">
    <property type="entry name" value="Velvet"/>
</dbReference>
<keyword evidence="3" id="KW-0805">Transcription regulation</keyword>
<keyword evidence="5" id="KW-0539">Nucleus</keyword>
<feature type="compositionally biased region" description="Low complexity" evidence="7">
    <location>
        <begin position="42"/>
        <end position="51"/>
    </location>
</feature>
<evidence type="ECO:0000256" key="5">
    <source>
        <dbReference type="ARBA" id="ARBA00023242"/>
    </source>
</evidence>
<dbReference type="GO" id="GO:0005634">
    <property type="term" value="C:nucleus"/>
    <property type="evidence" value="ECO:0007669"/>
    <property type="project" value="UniProtKB-SubCell"/>
</dbReference>
<dbReference type="PANTHER" id="PTHR33572:SF3">
    <property type="entry name" value="VELVET COMPLEX SUBUNIT B"/>
    <property type="match status" value="1"/>
</dbReference>
<proteinExistence type="inferred from homology"/>
<evidence type="ECO:0000256" key="3">
    <source>
        <dbReference type="ARBA" id="ARBA00023015"/>
    </source>
</evidence>
<dbReference type="PROSITE" id="PS51821">
    <property type="entry name" value="VELVET"/>
    <property type="match status" value="1"/>
</dbReference>
<feature type="region of interest" description="Disordered" evidence="7">
    <location>
        <begin position="1"/>
        <end position="189"/>
    </location>
</feature>
<comment type="similarity">
    <text evidence="6">Belongs to the velvet family. VelB subfamily.</text>
</comment>
<dbReference type="STRING" id="1262450.S3CCD2"/>
<accession>S3CCD2</accession>
<comment type="subcellular location">
    <subcellularLocation>
        <location evidence="1">Nucleus</location>
    </subcellularLocation>
</comment>
<dbReference type="EMBL" id="KE148163">
    <property type="protein sequence ID" value="EPE03973.1"/>
    <property type="molecule type" value="Genomic_DNA"/>
</dbReference>
<evidence type="ECO:0000313" key="10">
    <source>
        <dbReference type="Proteomes" id="UP000016923"/>
    </source>
</evidence>
<evidence type="ECO:0000313" key="9">
    <source>
        <dbReference type="EMBL" id="EPE03973.1"/>
    </source>
</evidence>
<reference evidence="9 10" key="1">
    <citation type="journal article" date="2013" name="BMC Genomics">
        <title>The genome and transcriptome of the pine saprophyte Ophiostoma piceae, and a comparison with the bark beetle-associated pine pathogen Grosmannia clavigera.</title>
        <authorList>
            <person name="Haridas S."/>
            <person name="Wang Y."/>
            <person name="Lim L."/>
            <person name="Massoumi Alamouti S."/>
            <person name="Jackman S."/>
            <person name="Docking R."/>
            <person name="Robertson G."/>
            <person name="Birol I."/>
            <person name="Bohlmann J."/>
            <person name="Breuil C."/>
        </authorList>
    </citation>
    <scope>NUCLEOTIDE SEQUENCE [LARGE SCALE GENOMIC DNA]</scope>
    <source>
        <strain evidence="9 10">UAMH 11346</strain>
    </source>
</reference>
<feature type="compositionally biased region" description="Low complexity" evidence="7">
    <location>
        <begin position="103"/>
        <end position="126"/>
    </location>
</feature>
<dbReference type="InterPro" id="IPR037525">
    <property type="entry name" value="Velvet_dom"/>
</dbReference>
<dbReference type="eggNOG" id="ENOG502S1B4">
    <property type="taxonomic scope" value="Eukaryota"/>
</dbReference>
<feature type="domain" description="Velvet" evidence="8">
    <location>
        <begin position="184"/>
        <end position="483"/>
    </location>
</feature>
<keyword evidence="10" id="KW-1185">Reference proteome</keyword>
<dbReference type="Proteomes" id="UP000016923">
    <property type="component" value="Unassembled WGS sequence"/>
</dbReference>
<dbReference type="OrthoDB" id="1746739at2759"/>
<feature type="compositionally biased region" description="Low complexity" evidence="7">
    <location>
        <begin position="133"/>
        <end position="156"/>
    </location>
</feature>
<feature type="compositionally biased region" description="Polar residues" evidence="7">
    <location>
        <begin position="1"/>
        <end position="14"/>
    </location>
</feature>
<evidence type="ECO:0000256" key="4">
    <source>
        <dbReference type="ARBA" id="ARBA00023163"/>
    </source>
</evidence>
<evidence type="ECO:0000256" key="7">
    <source>
        <dbReference type="SAM" id="MobiDB-lite"/>
    </source>
</evidence>
<organism evidence="9 10">
    <name type="scientific">Ophiostoma piceae (strain UAMH 11346)</name>
    <name type="common">Sap stain fungus</name>
    <dbReference type="NCBI Taxonomy" id="1262450"/>
    <lineage>
        <taxon>Eukaryota</taxon>
        <taxon>Fungi</taxon>
        <taxon>Dikarya</taxon>
        <taxon>Ascomycota</taxon>
        <taxon>Pezizomycotina</taxon>
        <taxon>Sordariomycetes</taxon>
        <taxon>Sordariomycetidae</taxon>
        <taxon>Ophiostomatales</taxon>
        <taxon>Ophiostomataceae</taxon>
        <taxon>Ophiostoma</taxon>
    </lineage>
</organism>
<protein>
    <submittedName>
        <fullName evidence="9">Developmental regulator</fullName>
    </submittedName>
</protein>
<gene>
    <name evidence="9" type="ORF">F503_04821</name>
</gene>
<evidence type="ECO:0000256" key="1">
    <source>
        <dbReference type="ARBA" id="ARBA00004123"/>
    </source>
</evidence>
<dbReference type="OMA" id="YQDGRSW"/>
<dbReference type="Pfam" id="PF11754">
    <property type="entry name" value="Velvet"/>
    <property type="match status" value="1"/>
</dbReference>
<sequence>MNTHIYSQQPQQSPAMAHDMHNRLPATSQHSYSHPHAHSHSHSNSSTSSHSHPQHHPQPHSQHQPQHPQHHASHLPAMSLPPPHGYSDQYSQHPQHAQPPPQHAQHPQQSPHPQHTQQPQHPQHSQRPPPQSPQQAPAPQAQQPPQQQAADPAHSPTSPSQDPPKPTPEQEAATRKALEPVVGSEGTRSYRLDVVQQPKRARMCGFGDKDRRPITPPPCVRIVVTDIATGKEVDCNEIEHTMFVLNVDLWSEDALKEVNLVRHTTTTPSISSTTPASYEQVENTPYLPNPRESGYSSGMYGHHNVSHYGQSSYSPVQRLRHTKPLWRYHGSDYSLPYSSQTPGYGPPRVYGGPSDVMSHRLVQGNQPQGMFTRNLIGSLAASAFRLQDPADKIGIWFVLQDLSVRTEGNFRLRFSFVNVGPASNSPAGLSAGGQIVNTGKAPVLASCFSDVFTVYSAKKFPGVCESTVLSKTFATQGIKIPIRKEGAGKNGRGEDDDDYE</sequence>
<dbReference type="VEuPathDB" id="FungiDB:F503_04821"/>
<dbReference type="PANTHER" id="PTHR33572">
    <property type="entry name" value="SPORE DEVELOPMENT REGULATOR VOSA"/>
    <property type="match status" value="1"/>
</dbReference>
<keyword evidence="4" id="KW-0804">Transcription</keyword>
<dbReference type="AlphaFoldDB" id="S3CCD2"/>
<evidence type="ECO:0000256" key="6">
    <source>
        <dbReference type="ARBA" id="ARBA00038045"/>
    </source>
</evidence>
<dbReference type="HOGENOM" id="CLU_022491_0_1_1"/>